<comment type="caution">
    <text evidence="1">The sequence shown here is derived from an EMBL/GenBank/DDBJ whole genome shotgun (WGS) entry which is preliminary data.</text>
</comment>
<proteinExistence type="predicted"/>
<protein>
    <submittedName>
        <fullName evidence="1">Uncharacterized protein</fullName>
    </submittedName>
</protein>
<dbReference type="EMBL" id="JALIDZ010000005">
    <property type="protein sequence ID" value="MCT8972899.1"/>
    <property type="molecule type" value="Genomic_DNA"/>
</dbReference>
<evidence type="ECO:0000313" key="1">
    <source>
        <dbReference type="EMBL" id="MCT8972899.1"/>
    </source>
</evidence>
<dbReference type="RefSeq" id="WP_261616470.1">
    <property type="nucleotide sequence ID" value="NZ_JALIDZ010000005.1"/>
</dbReference>
<keyword evidence="2" id="KW-1185">Reference proteome</keyword>
<sequence length="63" mass="6730">MKYIANQFPRGFSLVSVLSVRSERNGPAAHAAVDFRGAAVFDTYEGQADVGPLIDRIMGGQAC</sequence>
<accession>A0AAW5R192</accession>
<dbReference type="Proteomes" id="UP001320898">
    <property type="component" value="Unassembled WGS sequence"/>
</dbReference>
<evidence type="ECO:0000313" key="2">
    <source>
        <dbReference type="Proteomes" id="UP001320898"/>
    </source>
</evidence>
<name>A0AAW5R192_9HYPH</name>
<gene>
    <name evidence="1" type="ORF">MUB46_13615</name>
</gene>
<reference evidence="1 2" key="1">
    <citation type="submission" date="2022-04" db="EMBL/GenBank/DDBJ databases">
        <authorList>
            <person name="Ye Y.-Q."/>
            <person name="Du Z.-J."/>
        </authorList>
    </citation>
    <scope>NUCLEOTIDE SEQUENCE [LARGE SCALE GENOMIC DNA]</scope>
    <source>
        <strain evidence="1 2">A6E488</strain>
    </source>
</reference>
<organism evidence="1 2">
    <name type="scientific">Microbaculum marinisediminis</name>
    <dbReference type="NCBI Taxonomy" id="2931392"/>
    <lineage>
        <taxon>Bacteria</taxon>
        <taxon>Pseudomonadati</taxon>
        <taxon>Pseudomonadota</taxon>
        <taxon>Alphaproteobacteria</taxon>
        <taxon>Hyphomicrobiales</taxon>
        <taxon>Tepidamorphaceae</taxon>
        <taxon>Microbaculum</taxon>
    </lineage>
</organism>
<dbReference type="AlphaFoldDB" id="A0AAW5R192"/>